<evidence type="ECO:0000256" key="3">
    <source>
        <dbReference type="ARBA" id="ARBA00013109"/>
    </source>
</evidence>
<evidence type="ECO:0000256" key="5">
    <source>
        <dbReference type="ARBA" id="ARBA00023244"/>
    </source>
</evidence>
<evidence type="ECO:0000259" key="10">
    <source>
        <dbReference type="Pfam" id="PF02602"/>
    </source>
</evidence>
<dbReference type="CDD" id="cd06578">
    <property type="entry name" value="HemD"/>
    <property type="match status" value="1"/>
</dbReference>
<dbReference type="Pfam" id="PF02602">
    <property type="entry name" value="HEM4"/>
    <property type="match status" value="1"/>
</dbReference>
<dbReference type="InterPro" id="IPR036108">
    <property type="entry name" value="4pyrrol_syn_uPrphyn_synt_sf"/>
</dbReference>
<dbReference type="GO" id="GO:0006780">
    <property type="term" value="P:uroporphyrinogen III biosynthetic process"/>
    <property type="evidence" value="ECO:0007669"/>
    <property type="project" value="UniProtKB-UniRule"/>
</dbReference>
<keyword evidence="5 9" id="KW-0627">Porphyrin biosynthesis</keyword>
<dbReference type="EMBL" id="CAADFV010000033">
    <property type="protein sequence ID" value="VFK55813.1"/>
    <property type="molecule type" value="Genomic_DNA"/>
</dbReference>
<evidence type="ECO:0000256" key="7">
    <source>
        <dbReference type="ARBA" id="ARBA00040167"/>
    </source>
</evidence>
<dbReference type="UniPathway" id="UPA00251">
    <property type="reaction ID" value="UER00320"/>
</dbReference>
<evidence type="ECO:0000256" key="6">
    <source>
        <dbReference type="ARBA" id="ARBA00037589"/>
    </source>
</evidence>
<name>A0A450ZPR7_9GAMM</name>
<proteinExistence type="inferred from homology"/>
<evidence type="ECO:0000313" key="12">
    <source>
        <dbReference type="EMBL" id="VFK55813.1"/>
    </source>
</evidence>
<evidence type="ECO:0000256" key="2">
    <source>
        <dbReference type="ARBA" id="ARBA00008133"/>
    </source>
</evidence>
<dbReference type="PANTHER" id="PTHR38042">
    <property type="entry name" value="UROPORPHYRINOGEN-III SYNTHASE, CHLOROPLASTIC"/>
    <property type="match status" value="1"/>
</dbReference>
<dbReference type="EMBL" id="CAADFY010000032">
    <property type="protein sequence ID" value="VFK53918.1"/>
    <property type="molecule type" value="Genomic_DNA"/>
</dbReference>
<feature type="domain" description="Tetrapyrrole biosynthesis uroporphyrinogen III synthase" evidence="10">
    <location>
        <begin position="32"/>
        <end position="244"/>
    </location>
</feature>
<comment type="pathway">
    <text evidence="1 9">Porphyrin-containing compound metabolism; protoporphyrin-IX biosynthesis; coproporphyrinogen-III from 5-aminolevulinate: step 3/4.</text>
</comment>
<comment type="similarity">
    <text evidence="2 9">Belongs to the uroporphyrinogen-III synthase family.</text>
</comment>
<dbReference type="GO" id="GO:0006782">
    <property type="term" value="P:protoporphyrinogen IX biosynthetic process"/>
    <property type="evidence" value="ECO:0007669"/>
    <property type="project" value="UniProtKB-UniRule"/>
</dbReference>
<protein>
    <recommendedName>
        <fullName evidence="7 9">Uroporphyrinogen-III synthase</fullName>
        <ecNumber evidence="3 9">4.2.1.75</ecNumber>
    </recommendedName>
</protein>
<sequence length="278" mass="30237">MACRASQALSEQAGKLAGVGVWVTRPIRQAGTLAQRIEEEGGHVIRLPVIAITDVDDRKPVMALMDRLNDFDLAIFVSANAVRKGLEYVGGAGNWPAQVRIAPIGKATEKALEQIGLSCAFQPRPPYNSESLLAVPELQTEVITGSRVIIFRGVGGRALLGETLTARGACVEYAEVYRRRLPQWVGTVPIPWNRIEVIVVTSGEGIENLFTMANDEERKRLLRTPLVVISKRMAKLVKQSGSRCSPIVADNASDAAILAALHTWNANRPHEKSNALSE</sequence>
<comment type="function">
    <text evidence="6 9">Catalyzes cyclization of the linear tetrapyrrole, hydroxymethylbilane, to the macrocyclic uroporphyrinogen III.</text>
</comment>
<dbReference type="PANTHER" id="PTHR38042:SF1">
    <property type="entry name" value="UROPORPHYRINOGEN-III SYNTHASE, CHLOROPLASTIC"/>
    <property type="match status" value="1"/>
</dbReference>
<dbReference type="EC" id="4.2.1.75" evidence="3 9"/>
<dbReference type="InterPro" id="IPR039793">
    <property type="entry name" value="UROS/Hem4"/>
</dbReference>
<evidence type="ECO:0000256" key="1">
    <source>
        <dbReference type="ARBA" id="ARBA00004772"/>
    </source>
</evidence>
<evidence type="ECO:0000256" key="9">
    <source>
        <dbReference type="RuleBase" id="RU366031"/>
    </source>
</evidence>
<dbReference type="InterPro" id="IPR003754">
    <property type="entry name" value="4pyrrol_synth_uPrphyn_synth"/>
</dbReference>
<dbReference type="SUPFAM" id="SSF69618">
    <property type="entry name" value="HemD-like"/>
    <property type="match status" value="1"/>
</dbReference>
<comment type="catalytic activity">
    <reaction evidence="8 9">
        <text>hydroxymethylbilane = uroporphyrinogen III + H2O</text>
        <dbReference type="Rhea" id="RHEA:18965"/>
        <dbReference type="ChEBI" id="CHEBI:15377"/>
        <dbReference type="ChEBI" id="CHEBI:57308"/>
        <dbReference type="ChEBI" id="CHEBI:57845"/>
        <dbReference type="EC" id="4.2.1.75"/>
    </reaction>
</comment>
<organism evidence="12">
    <name type="scientific">Candidatus Kentrum sp. TUN</name>
    <dbReference type="NCBI Taxonomy" id="2126343"/>
    <lineage>
        <taxon>Bacteria</taxon>
        <taxon>Pseudomonadati</taxon>
        <taxon>Pseudomonadota</taxon>
        <taxon>Gammaproteobacteria</taxon>
        <taxon>Candidatus Kentrum</taxon>
    </lineage>
</organism>
<dbReference type="GO" id="GO:0004852">
    <property type="term" value="F:uroporphyrinogen-III synthase activity"/>
    <property type="evidence" value="ECO:0007669"/>
    <property type="project" value="UniProtKB-UniRule"/>
</dbReference>
<evidence type="ECO:0000256" key="4">
    <source>
        <dbReference type="ARBA" id="ARBA00023239"/>
    </source>
</evidence>
<accession>A0A450ZPR7</accession>
<evidence type="ECO:0000256" key="8">
    <source>
        <dbReference type="ARBA" id="ARBA00048617"/>
    </source>
</evidence>
<gene>
    <name evidence="12" type="ORF">BECKTUN1418E_GA0071001_103315</name>
    <name evidence="11" type="ORF">BECKTUN1418F_GA0071002_103215</name>
</gene>
<keyword evidence="4 9" id="KW-0456">Lyase</keyword>
<reference evidence="12" key="1">
    <citation type="submission" date="2019-02" db="EMBL/GenBank/DDBJ databases">
        <authorList>
            <person name="Gruber-Vodicka R. H."/>
            <person name="Seah K. B. B."/>
        </authorList>
    </citation>
    <scope>NUCLEOTIDE SEQUENCE</scope>
    <source>
        <strain evidence="12">BECK_BY2</strain>
        <strain evidence="11">BECK_BY3</strain>
    </source>
</reference>
<evidence type="ECO:0000313" key="11">
    <source>
        <dbReference type="EMBL" id="VFK53918.1"/>
    </source>
</evidence>
<dbReference type="AlphaFoldDB" id="A0A450ZPR7"/>
<dbReference type="Gene3D" id="3.40.50.10090">
    <property type="match status" value="2"/>
</dbReference>